<gene>
    <name evidence="3" type="ORF">D7Z26_15830</name>
</gene>
<dbReference type="Pfam" id="PF13439">
    <property type="entry name" value="Glyco_transf_4"/>
    <property type="match status" value="1"/>
</dbReference>
<sequence>MIKSKSILYICPENPFPPAGGDKIRIVNLLRLLSEHFEIDLLAYEPVARDEERQELNIPNNCRLHTVPSMDYKSWSLRLRSLILRRNNSLLSHADLHLSHRLKQLSERRQYDYVVVTHSFLGYLLPLLRALQPNSLLVTDAHNFETSLSRQFALTQTSMLRKTYFLLASHWNRKLEKEICKRTDLLLTTSEPDAEAFQSLSPSDKHKIKVIPNFVDMRSYESDRAENVTPRSPNIIFPGTMSYFPNVNGALYFGRKIYPILKAVIPDLTWHIVGRGIHPEVQALAESDSSIVVTGFVPDMGTYMRNASVVIAPLLEGGGTRLKILEAWAYGIPVVSTEKGAEGIVCENDRDICLADEPQAFADAILKLIRDRTFAAQIVSNARNQLLNLYERESVKERLLSLFMEERKEKTS</sequence>
<protein>
    <submittedName>
        <fullName evidence="3">Glycosyltransferase</fullName>
    </submittedName>
</protein>
<comment type="caution">
    <text evidence="3">The sequence shown here is derived from an EMBL/GenBank/DDBJ whole genome shotgun (WGS) entry which is preliminary data.</text>
</comment>
<keyword evidence="1 3" id="KW-0808">Transferase</keyword>
<dbReference type="CDD" id="cd03801">
    <property type="entry name" value="GT4_PimA-like"/>
    <property type="match status" value="1"/>
</dbReference>
<dbReference type="Proteomes" id="UP000282076">
    <property type="component" value="Unassembled WGS sequence"/>
</dbReference>
<dbReference type="OrthoDB" id="9807209at2"/>
<evidence type="ECO:0000259" key="2">
    <source>
        <dbReference type="Pfam" id="PF13439"/>
    </source>
</evidence>
<proteinExistence type="predicted"/>
<dbReference type="Gene3D" id="3.40.50.2000">
    <property type="entry name" value="Glycogen Phosphorylase B"/>
    <property type="match status" value="2"/>
</dbReference>
<dbReference type="AlphaFoldDB" id="A0A494XRE7"/>
<dbReference type="GO" id="GO:0009103">
    <property type="term" value="P:lipopolysaccharide biosynthetic process"/>
    <property type="evidence" value="ECO:0007669"/>
    <property type="project" value="TreeGrafter"/>
</dbReference>
<accession>A0A494XRE7</accession>
<evidence type="ECO:0000313" key="3">
    <source>
        <dbReference type="EMBL" id="RKP53195.1"/>
    </source>
</evidence>
<name>A0A494XRE7_9BACL</name>
<evidence type="ECO:0000313" key="4">
    <source>
        <dbReference type="Proteomes" id="UP000282076"/>
    </source>
</evidence>
<dbReference type="InterPro" id="IPR028098">
    <property type="entry name" value="Glyco_trans_4-like_N"/>
</dbReference>
<dbReference type="PANTHER" id="PTHR46401:SF2">
    <property type="entry name" value="GLYCOSYLTRANSFERASE WBBK-RELATED"/>
    <property type="match status" value="1"/>
</dbReference>
<evidence type="ECO:0000256" key="1">
    <source>
        <dbReference type="ARBA" id="ARBA00022679"/>
    </source>
</evidence>
<dbReference type="SUPFAM" id="SSF53756">
    <property type="entry name" value="UDP-Glycosyltransferase/glycogen phosphorylase"/>
    <property type="match status" value="1"/>
</dbReference>
<dbReference type="GO" id="GO:0016757">
    <property type="term" value="F:glycosyltransferase activity"/>
    <property type="evidence" value="ECO:0007669"/>
    <property type="project" value="TreeGrafter"/>
</dbReference>
<dbReference type="EMBL" id="RBZM01000006">
    <property type="protein sequence ID" value="RKP53195.1"/>
    <property type="molecule type" value="Genomic_DNA"/>
</dbReference>
<organism evidence="3 4">
    <name type="scientific">Cohnella endophytica</name>
    <dbReference type="NCBI Taxonomy" id="2419778"/>
    <lineage>
        <taxon>Bacteria</taxon>
        <taxon>Bacillati</taxon>
        <taxon>Bacillota</taxon>
        <taxon>Bacilli</taxon>
        <taxon>Bacillales</taxon>
        <taxon>Paenibacillaceae</taxon>
        <taxon>Cohnella</taxon>
    </lineage>
</organism>
<keyword evidence="4" id="KW-1185">Reference proteome</keyword>
<reference evidence="3 4" key="1">
    <citation type="submission" date="2018-10" db="EMBL/GenBank/DDBJ databases">
        <title>Cohnella sp. M2MS4P-1, whole genome shotgun sequence.</title>
        <authorList>
            <person name="Tuo L."/>
        </authorList>
    </citation>
    <scope>NUCLEOTIDE SEQUENCE [LARGE SCALE GENOMIC DNA]</scope>
    <source>
        <strain evidence="3 4">M2MS4P-1</strain>
    </source>
</reference>
<feature type="domain" description="Glycosyltransferase subfamily 4-like N-terminal" evidence="2">
    <location>
        <begin position="21"/>
        <end position="217"/>
    </location>
</feature>
<dbReference type="Pfam" id="PF13692">
    <property type="entry name" value="Glyco_trans_1_4"/>
    <property type="match status" value="1"/>
</dbReference>
<dbReference type="PANTHER" id="PTHR46401">
    <property type="entry name" value="GLYCOSYLTRANSFERASE WBBK-RELATED"/>
    <property type="match status" value="1"/>
</dbReference>
<dbReference type="RefSeq" id="WP_120977940.1">
    <property type="nucleotide sequence ID" value="NZ_RBZM01000006.1"/>
</dbReference>